<keyword evidence="3" id="KW-1185">Reference proteome</keyword>
<evidence type="ECO:0000313" key="2">
    <source>
        <dbReference type="EMBL" id="CAH0022469.1"/>
    </source>
</evidence>
<feature type="compositionally biased region" description="Polar residues" evidence="1">
    <location>
        <begin position="36"/>
        <end position="48"/>
    </location>
</feature>
<evidence type="ECO:0000256" key="1">
    <source>
        <dbReference type="SAM" id="MobiDB-lite"/>
    </source>
</evidence>
<name>A0A9N9VHC2_9HYPO</name>
<proteinExistence type="predicted"/>
<evidence type="ECO:0000313" key="3">
    <source>
        <dbReference type="Proteomes" id="UP000696573"/>
    </source>
</evidence>
<reference evidence="2" key="1">
    <citation type="submission" date="2021-10" db="EMBL/GenBank/DDBJ databases">
        <authorList>
            <person name="Piombo E."/>
        </authorList>
    </citation>
    <scope>NUCLEOTIDE SEQUENCE</scope>
</reference>
<sequence length="100" mass="11312">MSNMTSFQKLSRGFCLRLPPTSIQMDGPAQRDGPVTNANDRTVRNSGTGAPMGKVVFRIRRRRVFQAPAQDFVFSYPQSQIDSAWAEEEKQYILLRTASE</sequence>
<comment type="caution">
    <text evidence="2">The sequence shown here is derived from an EMBL/GenBank/DDBJ whole genome shotgun (WGS) entry which is preliminary data.</text>
</comment>
<dbReference type="EMBL" id="CABFNQ020000676">
    <property type="protein sequence ID" value="CAH0022469.1"/>
    <property type="molecule type" value="Genomic_DNA"/>
</dbReference>
<dbReference type="Proteomes" id="UP000696573">
    <property type="component" value="Unassembled WGS sequence"/>
</dbReference>
<organism evidence="2 3">
    <name type="scientific">Clonostachys rhizophaga</name>
    <dbReference type="NCBI Taxonomy" id="160324"/>
    <lineage>
        <taxon>Eukaryota</taxon>
        <taxon>Fungi</taxon>
        <taxon>Dikarya</taxon>
        <taxon>Ascomycota</taxon>
        <taxon>Pezizomycotina</taxon>
        <taxon>Sordariomycetes</taxon>
        <taxon>Hypocreomycetidae</taxon>
        <taxon>Hypocreales</taxon>
        <taxon>Bionectriaceae</taxon>
        <taxon>Clonostachys</taxon>
    </lineage>
</organism>
<accession>A0A9N9VHC2</accession>
<feature type="region of interest" description="Disordered" evidence="1">
    <location>
        <begin position="21"/>
        <end position="50"/>
    </location>
</feature>
<protein>
    <submittedName>
        <fullName evidence="2">Uncharacterized protein</fullName>
    </submittedName>
</protein>
<dbReference type="AlphaFoldDB" id="A0A9N9VHC2"/>
<gene>
    <name evidence="2" type="ORF">CRHIZ90672A_00004282</name>
</gene>